<dbReference type="InterPro" id="IPR013785">
    <property type="entry name" value="Aldolase_TIM"/>
</dbReference>
<reference evidence="3 4" key="1">
    <citation type="submission" date="2021-08" db="EMBL/GenBank/DDBJ databases">
        <title>Streptomyces sp. PTM05 isolated from lichen.</title>
        <authorList>
            <person name="Somphong A."/>
            <person name="Phongsopitanun W."/>
            <person name="Tanasupawat S."/>
        </authorList>
    </citation>
    <scope>NUCLEOTIDE SEQUENCE [LARGE SCALE GENOMIC DNA]</scope>
    <source>
        <strain evidence="3 4">Ptm05</strain>
    </source>
</reference>
<dbReference type="EMBL" id="JAINVZ010000002">
    <property type="protein sequence ID" value="MBY8883939.1"/>
    <property type="molecule type" value="Genomic_DNA"/>
</dbReference>
<dbReference type="InterPro" id="IPR051690">
    <property type="entry name" value="PseI-like"/>
</dbReference>
<feature type="domain" description="PseI/NeuA/B-like" evidence="2">
    <location>
        <begin position="42"/>
        <end position="278"/>
    </location>
</feature>
<accession>A0ABS7QMM8</accession>
<dbReference type="PANTHER" id="PTHR42966:SF3">
    <property type="entry name" value="BLR5971 PROTEIN"/>
    <property type="match status" value="1"/>
</dbReference>
<evidence type="ECO:0000259" key="2">
    <source>
        <dbReference type="Pfam" id="PF03102"/>
    </source>
</evidence>
<proteinExistence type="predicted"/>
<dbReference type="RefSeq" id="WP_222973800.1">
    <property type="nucleotide sequence ID" value="NZ_JAINVZ010000002.1"/>
</dbReference>
<dbReference type="PANTHER" id="PTHR42966">
    <property type="entry name" value="N-ACETYLNEURAMINATE SYNTHASE"/>
    <property type="match status" value="1"/>
</dbReference>
<protein>
    <submittedName>
        <fullName evidence="3">N-acetylneuraminate synthase family protein</fullName>
    </submittedName>
</protein>
<dbReference type="Pfam" id="PF03102">
    <property type="entry name" value="NeuB"/>
    <property type="match status" value="1"/>
</dbReference>
<feature type="region of interest" description="Disordered" evidence="1">
    <location>
        <begin position="304"/>
        <end position="323"/>
    </location>
</feature>
<comment type="caution">
    <text evidence="3">The sequence shown here is derived from an EMBL/GenBank/DDBJ whole genome shotgun (WGS) entry which is preliminary data.</text>
</comment>
<dbReference type="SUPFAM" id="SSF51569">
    <property type="entry name" value="Aldolase"/>
    <property type="match status" value="1"/>
</dbReference>
<name>A0ABS7QMM8_9ACTN</name>
<evidence type="ECO:0000313" key="4">
    <source>
        <dbReference type="Proteomes" id="UP001198565"/>
    </source>
</evidence>
<evidence type="ECO:0000256" key="1">
    <source>
        <dbReference type="SAM" id="MobiDB-lite"/>
    </source>
</evidence>
<keyword evidence="4" id="KW-1185">Reference proteome</keyword>
<sequence>MTPAPQRLRTLGERVVGTGRPVYVTGEIGINHNGELENAYRLIDAAVDAGCDAVKFQKRTPEICTPRDQWDIERDTPWGRMRYIDYRHRVEFGEDEYRAIDAYCKERGIDWFASPWDVPSVEFLENFDLPAHKVASACLTDDELLRALRATGRTVILSTGMSTPKQIRHAVEVLGSDNILLCHATSTYPAKHEELNLRMIHTLQAEYPNVPIGYSGHEVGLQTTLAAVALGAVFVERHITLDRAMWGSDQAASVETPGLQRLVRDIRIVETSLGDGVKRVYEGELGPMRKLRRVQGVVAQAEARAESEAAGRAEEQGREPVNA</sequence>
<gene>
    <name evidence="3" type="ORF">K7472_03665</name>
</gene>
<organism evidence="3 4">
    <name type="scientific">Streptantibioticus parmotrematis</name>
    <dbReference type="NCBI Taxonomy" id="2873249"/>
    <lineage>
        <taxon>Bacteria</taxon>
        <taxon>Bacillati</taxon>
        <taxon>Actinomycetota</taxon>
        <taxon>Actinomycetes</taxon>
        <taxon>Kitasatosporales</taxon>
        <taxon>Streptomycetaceae</taxon>
        <taxon>Streptantibioticus</taxon>
    </lineage>
</organism>
<dbReference type="Gene3D" id="3.20.20.70">
    <property type="entry name" value="Aldolase class I"/>
    <property type="match status" value="1"/>
</dbReference>
<dbReference type="InterPro" id="IPR013132">
    <property type="entry name" value="PseI/NeuA/B-like_N"/>
</dbReference>
<dbReference type="Proteomes" id="UP001198565">
    <property type="component" value="Unassembled WGS sequence"/>
</dbReference>
<evidence type="ECO:0000313" key="3">
    <source>
        <dbReference type="EMBL" id="MBY8883939.1"/>
    </source>
</evidence>